<comment type="caution">
    <text evidence="1">The sequence shown here is derived from an EMBL/GenBank/DDBJ whole genome shotgun (WGS) entry which is preliminary data.</text>
</comment>
<dbReference type="Proteomes" id="UP000243507">
    <property type="component" value="Unassembled WGS sequence"/>
</dbReference>
<proteinExistence type="predicted"/>
<evidence type="ECO:0000313" key="2">
    <source>
        <dbReference type="Proteomes" id="UP000243507"/>
    </source>
</evidence>
<dbReference type="AlphaFoldDB" id="A0A2A4CMR4"/>
<protein>
    <submittedName>
        <fullName evidence="1">Oxidoreductase</fullName>
    </submittedName>
</protein>
<dbReference type="EMBL" id="NTJD01000016">
    <property type="protein sequence ID" value="PCD75542.1"/>
    <property type="molecule type" value="Genomic_DNA"/>
</dbReference>
<sequence length="113" mass="12104">MSLLIVDTLPEALAPDTALAAIDLGAPELRIAFPAFSDGRGFSLASILRRAGYAGRLIASGDLIPDQYRMALRAGFDAVEVSADKAARCNWEGWLARNPLPAQSYQSRLRATA</sequence>
<keyword evidence="2" id="KW-1185">Reference proteome</keyword>
<reference evidence="1 2" key="1">
    <citation type="submission" date="2017-09" db="EMBL/GenBank/DDBJ databases">
        <title>A multilocus sequence analysis scheme for characterization of bacteria in the genus Thioclava.</title>
        <authorList>
            <person name="Liu Y."/>
            <person name="Shao Z."/>
        </authorList>
    </citation>
    <scope>NUCLEOTIDE SEQUENCE [LARGE SCALE GENOMIC DNA]</scope>
    <source>
        <strain evidence="1 2">CAU 1312</strain>
    </source>
</reference>
<gene>
    <name evidence="1" type="ORF">CLN94_13645</name>
</gene>
<dbReference type="Pfam" id="PF06073">
    <property type="entry name" value="DUF934"/>
    <property type="match status" value="1"/>
</dbReference>
<accession>A0A2A4CMR4</accession>
<organism evidence="1 2">
    <name type="scientific">Pseudothioclava arenosa</name>
    <dbReference type="NCBI Taxonomy" id="1795308"/>
    <lineage>
        <taxon>Bacteria</taxon>
        <taxon>Pseudomonadati</taxon>
        <taxon>Pseudomonadota</taxon>
        <taxon>Alphaproteobacteria</taxon>
        <taxon>Rhodobacterales</taxon>
        <taxon>Paracoccaceae</taxon>
        <taxon>Pseudothioclava</taxon>
    </lineage>
</organism>
<dbReference type="RefSeq" id="WP_096434570.1">
    <property type="nucleotide sequence ID" value="NZ_NTJD01000016.1"/>
</dbReference>
<dbReference type="OrthoDB" id="9800421at2"/>
<dbReference type="InterPro" id="IPR008318">
    <property type="entry name" value="UCP030820"/>
</dbReference>
<name>A0A2A4CMR4_9RHOB</name>
<evidence type="ECO:0000313" key="1">
    <source>
        <dbReference type="EMBL" id="PCD75542.1"/>
    </source>
</evidence>